<gene>
    <name evidence="2" type="ORF">FLP08_11960</name>
</gene>
<comment type="caution">
    <text evidence="2">The sequence shown here is derived from an EMBL/GenBank/DDBJ whole genome shotgun (WGS) entry which is preliminary data.</text>
</comment>
<evidence type="ECO:0000313" key="3">
    <source>
        <dbReference type="Proteomes" id="UP000460416"/>
    </source>
</evidence>
<sequence>MKNRKHFIVSLLLLQVFLWTSANAFAHSGPVLDLASVPGEYLVANQNKKAVLFQEFTAGLDLRITSEDENKTSSTNSFLHYAFPTESPIKNEGIFSEFEINGKQLLKTQIFPFHFFW</sequence>
<name>A0A7K1LR56_9FLAO</name>
<evidence type="ECO:0000313" key="2">
    <source>
        <dbReference type="EMBL" id="MUP43292.1"/>
    </source>
</evidence>
<accession>A0A7K1LR56</accession>
<dbReference type="RefSeq" id="WP_156276981.1">
    <property type="nucleotide sequence ID" value="NZ_BAABGI010000001.1"/>
</dbReference>
<dbReference type="AlphaFoldDB" id="A0A7K1LR56"/>
<protein>
    <submittedName>
        <fullName evidence="2">Uncharacterized protein</fullName>
    </submittedName>
</protein>
<proteinExistence type="predicted"/>
<keyword evidence="1" id="KW-0732">Signal</keyword>
<feature type="signal peptide" evidence="1">
    <location>
        <begin position="1"/>
        <end position="26"/>
    </location>
</feature>
<feature type="chain" id="PRO_5029665600" evidence="1">
    <location>
        <begin position="27"/>
        <end position="117"/>
    </location>
</feature>
<dbReference type="Proteomes" id="UP000460416">
    <property type="component" value="Unassembled WGS sequence"/>
</dbReference>
<dbReference type="EMBL" id="VJVW01000004">
    <property type="protein sequence ID" value="MUP43292.1"/>
    <property type="molecule type" value="Genomic_DNA"/>
</dbReference>
<dbReference type="OrthoDB" id="1443226at2"/>
<keyword evidence="3" id="KW-1185">Reference proteome</keyword>
<organism evidence="2 3">
    <name type="scientific">Christiangramia aestuarii</name>
    <dbReference type="NCBI Taxonomy" id="1028746"/>
    <lineage>
        <taxon>Bacteria</taxon>
        <taxon>Pseudomonadati</taxon>
        <taxon>Bacteroidota</taxon>
        <taxon>Flavobacteriia</taxon>
        <taxon>Flavobacteriales</taxon>
        <taxon>Flavobacteriaceae</taxon>
        <taxon>Christiangramia</taxon>
    </lineage>
</organism>
<reference evidence="2 3" key="1">
    <citation type="submission" date="2019-07" db="EMBL/GenBank/DDBJ databases">
        <title>Gramella aestuarii sp. nov., isolated from a tidal flat, and emended description of Gramella echinicola.</title>
        <authorList>
            <person name="Liu L."/>
        </authorList>
    </citation>
    <scope>NUCLEOTIDE SEQUENCE [LARGE SCALE GENOMIC DNA]</scope>
    <source>
        <strain evidence="2 3">BS12</strain>
    </source>
</reference>
<evidence type="ECO:0000256" key="1">
    <source>
        <dbReference type="SAM" id="SignalP"/>
    </source>
</evidence>